<dbReference type="OrthoDB" id="998579at2759"/>
<dbReference type="Pfam" id="PF07727">
    <property type="entry name" value="RVT_2"/>
    <property type="match status" value="1"/>
</dbReference>
<dbReference type="Proteomes" id="UP000325315">
    <property type="component" value="Unassembled WGS sequence"/>
</dbReference>
<sequence>MGLTLLAQTSMPLDFWSSAFSHAVHVINRLPTRNAHPMQTRFKSGVYKPKLFSSIVTEKEPSSITEAFQSPQWTAAAQAEIFKLKRNVDGSVARYKGRLVVKSYLQEAGIDFHETFSPVVKPTIIRVVLAITVSLGWSLRQVDVNNAFLNGDLSEEIYMVQPPCFEQSRTNGQQLVCKLGKVLYSLKQAPRAWFHKLREFLLSNKFEVSKADNFLFINRSGNQFLYVLVYMDDIIVTGSNSSAISQFVKELNDKFSLKDLGKLNYFLGIEVKYTLDGIFLNQKQYVLDLLKKAFMDKSTSCPTPMVSTCRLSAYERSLVEDESLFRSIVGALQYVVIVRPDIAFSINKVCQFMHRPLDSHLKAVKRILRYLQGTIDHGLHFSCASKLVLEGYSDSSWGSNLDGGNPISWSSRKQQVVSRSTAEAEYRSLANVTAEMVWLRSFLTELCVPVSKKSLFWCDSSAAVVVVGNLVMHSKFKYMELDMHLLSPLLPPLSSFAA</sequence>
<evidence type="ECO:0000313" key="2">
    <source>
        <dbReference type="EMBL" id="KAA3471001.1"/>
    </source>
</evidence>
<organism evidence="2 3">
    <name type="scientific">Gossypium australe</name>
    <dbReference type="NCBI Taxonomy" id="47621"/>
    <lineage>
        <taxon>Eukaryota</taxon>
        <taxon>Viridiplantae</taxon>
        <taxon>Streptophyta</taxon>
        <taxon>Embryophyta</taxon>
        <taxon>Tracheophyta</taxon>
        <taxon>Spermatophyta</taxon>
        <taxon>Magnoliopsida</taxon>
        <taxon>eudicotyledons</taxon>
        <taxon>Gunneridae</taxon>
        <taxon>Pentapetalae</taxon>
        <taxon>rosids</taxon>
        <taxon>malvids</taxon>
        <taxon>Malvales</taxon>
        <taxon>Malvaceae</taxon>
        <taxon>Malvoideae</taxon>
        <taxon>Gossypium</taxon>
    </lineage>
</organism>
<dbReference type="PANTHER" id="PTHR11439:SF455">
    <property type="entry name" value="RLK (RECEPTOR-LIKE PROTEIN KINASE) 8, PUTATIVE-RELATED"/>
    <property type="match status" value="1"/>
</dbReference>
<proteinExistence type="predicted"/>
<dbReference type="InterPro" id="IPR043502">
    <property type="entry name" value="DNA/RNA_pol_sf"/>
</dbReference>
<gene>
    <name evidence="2" type="ORF">EPI10_016665</name>
</gene>
<dbReference type="InterPro" id="IPR013103">
    <property type="entry name" value="RVT_2"/>
</dbReference>
<reference evidence="3" key="1">
    <citation type="journal article" date="2019" name="Plant Biotechnol. J.">
        <title>Genome sequencing of the Australian wild diploid species Gossypium australe highlights disease resistance and delayed gland morphogenesis.</title>
        <authorList>
            <person name="Cai Y."/>
            <person name="Cai X."/>
            <person name="Wang Q."/>
            <person name="Wang P."/>
            <person name="Zhang Y."/>
            <person name="Cai C."/>
            <person name="Xu Y."/>
            <person name="Wang K."/>
            <person name="Zhou Z."/>
            <person name="Wang C."/>
            <person name="Geng S."/>
            <person name="Li B."/>
            <person name="Dong Q."/>
            <person name="Hou Y."/>
            <person name="Wang H."/>
            <person name="Ai P."/>
            <person name="Liu Z."/>
            <person name="Yi F."/>
            <person name="Sun M."/>
            <person name="An G."/>
            <person name="Cheng J."/>
            <person name="Zhang Y."/>
            <person name="Shi Q."/>
            <person name="Xie Y."/>
            <person name="Shi X."/>
            <person name="Chang Y."/>
            <person name="Huang F."/>
            <person name="Chen Y."/>
            <person name="Hong S."/>
            <person name="Mi L."/>
            <person name="Sun Q."/>
            <person name="Zhang L."/>
            <person name="Zhou B."/>
            <person name="Peng R."/>
            <person name="Zhang X."/>
            <person name="Liu F."/>
        </authorList>
    </citation>
    <scope>NUCLEOTIDE SEQUENCE [LARGE SCALE GENOMIC DNA]</scope>
    <source>
        <strain evidence="3">cv. PA1801</strain>
    </source>
</reference>
<dbReference type="AlphaFoldDB" id="A0A5B6VPG4"/>
<evidence type="ECO:0000313" key="3">
    <source>
        <dbReference type="Proteomes" id="UP000325315"/>
    </source>
</evidence>
<protein>
    <submittedName>
        <fullName evidence="2">Retrovirus-related Pol polyprotein from transposon TNT 1-94</fullName>
    </submittedName>
</protein>
<dbReference type="EMBL" id="SMMG02000006">
    <property type="protein sequence ID" value="KAA3471001.1"/>
    <property type="molecule type" value="Genomic_DNA"/>
</dbReference>
<accession>A0A5B6VPG4</accession>
<dbReference type="SUPFAM" id="SSF56672">
    <property type="entry name" value="DNA/RNA polymerases"/>
    <property type="match status" value="1"/>
</dbReference>
<comment type="caution">
    <text evidence="2">The sequence shown here is derived from an EMBL/GenBank/DDBJ whole genome shotgun (WGS) entry which is preliminary data.</text>
</comment>
<name>A0A5B6VPG4_9ROSI</name>
<dbReference type="PANTHER" id="PTHR11439">
    <property type="entry name" value="GAG-POL-RELATED RETROTRANSPOSON"/>
    <property type="match status" value="1"/>
</dbReference>
<feature type="domain" description="Reverse transcriptase Ty1/copia-type" evidence="1">
    <location>
        <begin position="80"/>
        <end position="306"/>
    </location>
</feature>
<keyword evidence="3" id="KW-1185">Reference proteome</keyword>
<dbReference type="CDD" id="cd09272">
    <property type="entry name" value="RNase_HI_RT_Ty1"/>
    <property type="match status" value="1"/>
</dbReference>
<evidence type="ECO:0000259" key="1">
    <source>
        <dbReference type="Pfam" id="PF07727"/>
    </source>
</evidence>